<evidence type="ECO:0000259" key="12">
    <source>
        <dbReference type="Pfam" id="PF07730"/>
    </source>
</evidence>
<evidence type="ECO:0000313" key="14">
    <source>
        <dbReference type="Proteomes" id="UP000007947"/>
    </source>
</evidence>
<keyword evidence="10" id="KW-1133">Transmembrane helix</keyword>
<dbReference type="Proteomes" id="UP000007947">
    <property type="component" value="Chromosome"/>
</dbReference>
<gene>
    <name evidence="13" type="ordered locus">MLP_51330</name>
</gene>
<evidence type="ECO:0000313" key="13">
    <source>
        <dbReference type="EMBL" id="BAK38147.1"/>
    </source>
</evidence>
<dbReference type="Gene3D" id="3.30.565.10">
    <property type="entry name" value="Histidine kinase-like ATPase, C-terminal domain"/>
    <property type="match status" value="1"/>
</dbReference>
<keyword evidence="7" id="KW-0067">ATP-binding</keyword>
<evidence type="ECO:0000256" key="5">
    <source>
        <dbReference type="ARBA" id="ARBA00022741"/>
    </source>
</evidence>
<dbReference type="AlphaFoldDB" id="F5XHD9"/>
<evidence type="ECO:0000256" key="4">
    <source>
        <dbReference type="ARBA" id="ARBA00022679"/>
    </source>
</evidence>
<dbReference type="SUPFAM" id="SSF55874">
    <property type="entry name" value="ATPase domain of HSP90 chaperone/DNA topoisomerase II/histidine kinase"/>
    <property type="match status" value="1"/>
</dbReference>
<dbReference type="EC" id="2.7.13.3" evidence="2"/>
<accession>F5XHD9</accession>
<feature type="transmembrane region" description="Helical" evidence="10">
    <location>
        <begin position="127"/>
        <end position="147"/>
    </location>
</feature>
<dbReference type="InterPro" id="IPR011712">
    <property type="entry name" value="Sig_transdc_His_kin_sub3_dim/P"/>
</dbReference>
<evidence type="ECO:0000256" key="1">
    <source>
        <dbReference type="ARBA" id="ARBA00000085"/>
    </source>
</evidence>
<reference evidence="13 14" key="1">
    <citation type="submission" date="2011-05" db="EMBL/GenBank/DDBJ databases">
        <title>Whole genome sequence of Microlunatus phosphovorus NM-1.</title>
        <authorList>
            <person name="Hosoyama A."/>
            <person name="Sasaki K."/>
            <person name="Harada T."/>
            <person name="Igarashi R."/>
            <person name="Kawakoshi A."/>
            <person name="Sasagawa M."/>
            <person name="Fukada J."/>
            <person name="Nakamura S."/>
            <person name="Katano Y."/>
            <person name="Hanada S."/>
            <person name="Kamagata Y."/>
            <person name="Nakamura N."/>
            <person name="Yamazaki S."/>
            <person name="Fujita N."/>
        </authorList>
    </citation>
    <scope>NUCLEOTIDE SEQUENCE [LARGE SCALE GENOMIC DNA]</scope>
    <source>
        <strain evidence="14">ATCC 700054 / DSM 10555 / JCM 9379 / NBRC 101784 / NCIMB 13414 / VKM Ac-1990 / NM-1</strain>
    </source>
</reference>
<dbReference type="GO" id="GO:0000155">
    <property type="term" value="F:phosphorelay sensor kinase activity"/>
    <property type="evidence" value="ECO:0007669"/>
    <property type="project" value="InterPro"/>
</dbReference>
<keyword evidence="14" id="KW-1185">Reference proteome</keyword>
<keyword evidence="10" id="KW-0472">Membrane</keyword>
<keyword evidence="6 13" id="KW-0418">Kinase</keyword>
<dbReference type="eggNOG" id="COG4585">
    <property type="taxonomic scope" value="Bacteria"/>
</dbReference>
<name>F5XHD9_MICPN</name>
<dbReference type="KEGG" id="mph:MLP_51330"/>
<keyword evidence="5" id="KW-0547">Nucleotide-binding</keyword>
<dbReference type="STRING" id="1032480.MLP_51330"/>
<comment type="catalytic activity">
    <reaction evidence="1">
        <text>ATP + protein L-histidine = ADP + protein N-phospho-L-histidine.</text>
        <dbReference type="EC" id="2.7.13.3"/>
    </reaction>
</comment>
<organism evidence="13 14">
    <name type="scientific">Microlunatus phosphovorus (strain ATCC 700054 / DSM 10555 / JCM 9379 / NBRC 101784 / NCIMB 13414 / VKM Ac-1990 / NM-1)</name>
    <dbReference type="NCBI Taxonomy" id="1032480"/>
    <lineage>
        <taxon>Bacteria</taxon>
        <taxon>Bacillati</taxon>
        <taxon>Actinomycetota</taxon>
        <taxon>Actinomycetes</taxon>
        <taxon>Propionibacteriales</taxon>
        <taxon>Propionibacteriaceae</taxon>
        <taxon>Microlunatus</taxon>
    </lineage>
</organism>
<evidence type="ECO:0000256" key="2">
    <source>
        <dbReference type="ARBA" id="ARBA00012438"/>
    </source>
</evidence>
<dbReference type="PANTHER" id="PTHR24421:SF10">
    <property type="entry name" value="NITRATE_NITRITE SENSOR PROTEIN NARQ"/>
    <property type="match status" value="1"/>
</dbReference>
<dbReference type="GO" id="GO:0046983">
    <property type="term" value="F:protein dimerization activity"/>
    <property type="evidence" value="ECO:0007669"/>
    <property type="project" value="InterPro"/>
</dbReference>
<keyword evidence="3" id="KW-0597">Phosphoprotein</keyword>
<feature type="coiled-coil region" evidence="9">
    <location>
        <begin position="162"/>
        <end position="193"/>
    </location>
</feature>
<dbReference type="InterPro" id="IPR003594">
    <property type="entry name" value="HATPase_dom"/>
</dbReference>
<evidence type="ECO:0000259" key="11">
    <source>
        <dbReference type="Pfam" id="PF02518"/>
    </source>
</evidence>
<keyword evidence="10" id="KW-0812">Transmembrane</keyword>
<feature type="transmembrane region" description="Helical" evidence="10">
    <location>
        <begin position="62"/>
        <end position="87"/>
    </location>
</feature>
<dbReference type="InterPro" id="IPR050482">
    <property type="entry name" value="Sensor_HK_TwoCompSys"/>
</dbReference>
<evidence type="ECO:0000256" key="8">
    <source>
        <dbReference type="ARBA" id="ARBA00023012"/>
    </source>
</evidence>
<feature type="transmembrane region" description="Helical" evidence="10">
    <location>
        <begin position="6"/>
        <end position="23"/>
    </location>
</feature>
<evidence type="ECO:0000256" key="7">
    <source>
        <dbReference type="ARBA" id="ARBA00022840"/>
    </source>
</evidence>
<keyword evidence="8" id="KW-0902">Two-component regulatory system</keyword>
<sequence>MAICGVLGLGLFVLTAGITLELLPDPPRPEQDLALGALLVLDLAVGTMALVVLAAVGRRTRVWAAVLIAITTSVSALAVPALVVVLVRAAASRAYRLLALVGAMVVVAAVVSDWIWSTALRLPPQPWWQVAGLAVILLCVPVLIGVARGRRDAEVTALAEAAAAAQREHAALVRQREAEEREHEARLARTREAERTRIAREMHDSLAHHLSLVAVHAGVLEYRADLGPEATREAAATVGSAARSANAELREILGVLRSGQDAAAPQSDLGRLGELITDGVTLLPAEEFMVGDVPAGTSRHAYRIVQEALTNARKHAPGQPVMVRLSGAPSAGVSIEIRNQVAAGESPGVAGLGSGLGLAGMAERARLAGGWCRAGTEGQEFVVTAWLPW</sequence>
<feature type="transmembrane region" description="Helical" evidence="10">
    <location>
        <begin position="94"/>
        <end position="115"/>
    </location>
</feature>
<dbReference type="EMBL" id="AP012204">
    <property type="protein sequence ID" value="BAK38147.1"/>
    <property type="molecule type" value="Genomic_DNA"/>
</dbReference>
<evidence type="ECO:0000256" key="9">
    <source>
        <dbReference type="SAM" id="Coils"/>
    </source>
</evidence>
<dbReference type="HOGENOM" id="CLU_000445_20_1_11"/>
<dbReference type="Gene3D" id="1.20.5.1930">
    <property type="match status" value="1"/>
</dbReference>
<protein>
    <recommendedName>
        <fullName evidence="2">histidine kinase</fullName>
        <ecNumber evidence="2">2.7.13.3</ecNumber>
    </recommendedName>
</protein>
<keyword evidence="9" id="KW-0175">Coiled coil</keyword>
<evidence type="ECO:0000256" key="10">
    <source>
        <dbReference type="SAM" id="Phobius"/>
    </source>
</evidence>
<feature type="transmembrane region" description="Helical" evidence="10">
    <location>
        <begin position="35"/>
        <end position="56"/>
    </location>
</feature>
<feature type="domain" description="Signal transduction histidine kinase subgroup 3 dimerisation and phosphoacceptor" evidence="12">
    <location>
        <begin position="194"/>
        <end position="260"/>
    </location>
</feature>
<evidence type="ECO:0000256" key="3">
    <source>
        <dbReference type="ARBA" id="ARBA00022553"/>
    </source>
</evidence>
<dbReference type="Pfam" id="PF07730">
    <property type="entry name" value="HisKA_3"/>
    <property type="match status" value="1"/>
</dbReference>
<dbReference type="PANTHER" id="PTHR24421">
    <property type="entry name" value="NITRATE/NITRITE SENSOR PROTEIN NARX-RELATED"/>
    <property type="match status" value="1"/>
</dbReference>
<dbReference type="GO" id="GO:0016020">
    <property type="term" value="C:membrane"/>
    <property type="evidence" value="ECO:0007669"/>
    <property type="project" value="InterPro"/>
</dbReference>
<dbReference type="InterPro" id="IPR036890">
    <property type="entry name" value="HATPase_C_sf"/>
</dbReference>
<feature type="domain" description="Histidine kinase/HSP90-like ATPase" evidence="11">
    <location>
        <begin position="298"/>
        <end position="388"/>
    </location>
</feature>
<dbReference type="GO" id="GO:0005524">
    <property type="term" value="F:ATP binding"/>
    <property type="evidence" value="ECO:0007669"/>
    <property type="project" value="UniProtKB-KW"/>
</dbReference>
<proteinExistence type="predicted"/>
<dbReference type="Pfam" id="PF02518">
    <property type="entry name" value="HATPase_c"/>
    <property type="match status" value="1"/>
</dbReference>
<evidence type="ECO:0000256" key="6">
    <source>
        <dbReference type="ARBA" id="ARBA00022777"/>
    </source>
</evidence>
<keyword evidence="4" id="KW-0808">Transferase</keyword>